<dbReference type="InterPro" id="IPR007448">
    <property type="entry name" value="Sigma70_reg_Rsd_AlgQ"/>
</dbReference>
<sequence length="161" mass="17884">MPHRSNDPAEQFRAVETLLTNWLKERRALLAQYTALVVASDDHGQGGRSGPRQAQLCELLVDYVSAGHFEVFAELLNEAESFGDDGAALASELMPAITDTTEVILAYEEKYGSGKNYPETLRRDLSALGEMLESRFVLEDRLIAGLHNSHRRQLQAPAREA</sequence>
<dbReference type="Gene3D" id="1.20.120.1370">
    <property type="entry name" value="Regulator of RNA polymerase sigma(70) subunit, domain 4"/>
    <property type="match status" value="1"/>
</dbReference>
<accession>A0A6C0U707</accession>
<evidence type="ECO:0000256" key="3">
    <source>
        <dbReference type="RuleBase" id="RU004409"/>
    </source>
</evidence>
<dbReference type="Pfam" id="PF04353">
    <property type="entry name" value="Rsd_AlgQ"/>
    <property type="match status" value="1"/>
</dbReference>
<proteinExistence type="inferred from homology"/>
<keyword evidence="2 3" id="KW-0804">Transcription</keyword>
<gene>
    <name evidence="4" type="ORF">G3T16_07350</name>
</gene>
<organism evidence="4 5">
    <name type="scientific">Kineobactrum salinum</name>
    <dbReference type="NCBI Taxonomy" id="2708301"/>
    <lineage>
        <taxon>Bacteria</taxon>
        <taxon>Pseudomonadati</taxon>
        <taxon>Pseudomonadota</taxon>
        <taxon>Gammaproteobacteria</taxon>
        <taxon>Cellvibrionales</taxon>
        <taxon>Halieaceae</taxon>
        <taxon>Kineobactrum</taxon>
    </lineage>
</organism>
<dbReference type="PIRSF" id="PIRSF016548">
    <property type="entry name" value="Rsd_AlgQ"/>
    <property type="match status" value="1"/>
</dbReference>
<comment type="similarity">
    <text evidence="3">Belongs to the Rsd/AlgQ family.</text>
</comment>
<evidence type="ECO:0000313" key="5">
    <source>
        <dbReference type="Proteomes" id="UP000477680"/>
    </source>
</evidence>
<dbReference type="KEGG" id="kim:G3T16_07350"/>
<reference evidence="4 5" key="1">
    <citation type="submission" date="2020-02" db="EMBL/GenBank/DDBJ databases">
        <title>Genome sequencing for Kineobactrum sp. M2.</title>
        <authorList>
            <person name="Park S.-J."/>
        </authorList>
    </citation>
    <scope>NUCLEOTIDE SEQUENCE [LARGE SCALE GENOMIC DNA]</scope>
    <source>
        <strain evidence="4 5">M2</strain>
    </source>
</reference>
<dbReference type="InterPro" id="IPR038309">
    <property type="entry name" value="Rsd/AlgQ_sf"/>
</dbReference>
<keyword evidence="1 3" id="KW-0805">Transcription regulation</keyword>
<dbReference type="EMBL" id="CP048711">
    <property type="protein sequence ID" value="QIB65244.1"/>
    <property type="molecule type" value="Genomic_DNA"/>
</dbReference>
<dbReference type="Proteomes" id="UP000477680">
    <property type="component" value="Chromosome"/>
</dbReference>
<keyword evidence="5" id="KW-1185">Reference proteome</keyword>
<evidence type="ECO:0000256" key="2">
    <source>
        <dbReference type="ARBA" id="ARBA00023163"/>
    </source>
</evidence>
<evidence type="ECO:0000256" key="1">
    <source>
        <dbReference type="ARBA" id="ARBA00023015"/>
    </source>
</evidence>
<dbReference type="RefSeq" id="WP_163494484.1">
    <property type="nucleotide sequence ID" value="NZ_CP048711.1"/>
</dbReference>
<dbReference type="GO" id="GO:0006355">
    <property type="term" value="P:regulation of DNA-templated transcription"/>
    <property type="evidence" value="ECO:0007669"/>
    <property type="project" value="InterPro"/>
</dbReference>
<evidence type="ECO:0000313" key="4">
    <source>
        <dbReference type="EMBL" id="QIB65244.1"/>
    </source>
</evidence>
<name>A0A6C0U707_9GAMM</name>
<protein>
    <submittedName>
        <fullName evidence="4">Rsd/AlgQ family anti-sigma factor</fullName>
    </submittedName>
</protein>
<dbReference type="AlphaFoldDB" id="A0A6C0U707"/>